<dbReference type="InterPro" id="IPR029753">
    <property type="entry name" value="D-isomer_DH_CS"/>
</dbReference>
<feature type="domain" description="D-isomer specific 2-hydroxyacid dehydrogenase NAD-binding" evidence="6">
    <location>
        <begin position="112"/>
        <end position="300"/>
    </location>
</feature>
<dbReference type="InterPro" id="IPR006140">
    <property type="entry name" value="D-isomer_DH_NAD-bd"/>
</dbReference>
<dbReference type="GO" id="GO:0051287">
    <property type="term" value="F:NAD binding"/>
    <property type="evidence" value="ECO:0007669"/>
    <property type="project" value="InterPro"/>
</dbReference>
<keyword evidence="2 4" id="KW-0560">Oxidoreductase</keyword>
<accession>E8R2A0</accession>
<dbReference type="eggNOG" id="COG1052">
    <property type="taxonomic scope" value="Bacteria"/>
</dbReference>
<keyword evidence="3" id="KW-0520">NAD</keyword>
<dbReference type="Pfam" id="PF02826">
    <property type="entry name" value="2-Hacid_dh_C"/>
    <property type="match status" value="1"/>
</dbReference>
<dbReference type="RefSeq" id="WP_013565818.1">
    <property type="nucleotide sequence ID" value="NC_014962.1"/>
</dbReference>
<dbReference type="InterPro" id="IPR036291">
    <property type="entry name" value="NAD(P)-bd_dom_sf"/>
</dbReference>
<comment type="similarity">
    <text evidence="1 4">Belongs to the D-isomer specific 2-hydroxyacid dehydrogenase family.</text>
</comment>
<reference evidence="7 8" key="2">
    <citation type="journal article" date="2011" name="Stand. Genomic Sci.">
        <title>Complete genome sequence of Isosphaera pallida type strain (IS1B).</title>
        <authorList>
            <consortium name="US DOE Joint Genome Institute (JGI-PGF)"/>
            <person name="Goker M."/>
            <person name="Cleland D."/>
            <person name="Saunders E."/>
            <person name="Lapidus A."/>
            <person name="Nolan M."/>
            <person name="Lucas S."/>
            <person name="Hammon N."/>
            <person name="Deshpande S."/>
            <person name="Cheng J.F."/>
            <person name="Tapia R."/>
            <person name="Han C."/>
            <person name="Goodwin L."/>
            <person name="Pitluck S."/>
            <person name="Liolios K."/>
            <person name="Pagani I."/>
            <person name="Ivanova N."/>
            <person name="Mavromatis K."/>
            <person name="Pati A."/>
            <person name="Chen A."/>
            <person name="Palaniappan K."/>
            <person name="Land M."/>
            <person name="Hauser L."/>
            <person name="Chang Y.J."/>
            <person name="Jeffries C.D."/>
            <person name="Detter J.C."/>
            <person name="Beck B."/>
            <person name="Woyke T."/>
            <person name="Bristow J."/>
            <person name="Eisen J.A."/>
            <person name="Markowitz V."/>
            <person name="Hugenholtz P."/>
            <person name="Kyrpides N.C."/>
            <person name="Klenk H.P."/>
        </authorList>
    </citation>
    <scope>NUCLEOTIDE SEQUENCE [LARGE SCALE GENOMIC DNA]</scope>
    <source>
        <strain evidence="8">ATCC 43644 / DSM 9630 / IS1B</strain>
    </source>
</reference>
<proteinExistence type="inferred from homology"/>
<dbReference type="EMBL" id="CP002353">
    <property type="protein sequence ID" value="ADV63530.1"/>
    <property type="molecule type" value="Genomic_DNA"/>
</dbReference>
<feature type="domain" description="D-isomer specific 2-hydroxyacid dehydrogenase catalytic" evidence="5">
    <location>
        <begin position="3"/>
        <end position="330"/>
    </location>
</feature>
<sequence length="332" mass="35953">MKVAVFGTKRYDREYLERFNAETGAGHELIFREERLSEATVASASGCAAVCVFVNDDVSANVLESLAALGIKGVALRCAGFNNVDLKTAQRLGMTVARVPAYSPHAVAEHAVALILTLNRKTHRAFNRVREGNFELQGLLGFDLHGKTVGTIGTGQIGLIFGRILHHGFGCRWLASDPKPSDLARASGAEFVELDHLYAESDIISLHCPLTPQTHHLINTDSIAKMKRGVMLINTSRGAVVNTRAVIQGLKSGIIGALGLDVYEEEADVFFENLSDQVLQDDVLARLLSFPNVLVTSHQAYFTHEAMEAIARVTLANLTAFETGTPSGNELV</sequence>
<evidence type="ECO:0000256" key="3">
    <source>
        <dbReference type="ARBA" id="ARBA00023027"/>
    </source>
</evidence>
<dbReference type="CDD" id="cd12183">
    <property type="entry name" value="LDH_like_2"/>
    <property type="match status" value="1"/>
</dbReference>
<name>E8R2A0_ISOPI</name>
<dbReference type="FunCoup" id="E8R2A0">
    <property type="interactions" value="299"/>
</dbReference>
<evidence type="ECO:0000256" key="2">
    <source>
        <dbReference type="ARBA" id="ARBA00023002"/>
    </source>
</evidence>
<dbReference type="HOGENOM" id="CLU_019796_1_1_0"/>
<evidence type="ECO:0000259" key="6">
    <source>
        <dbReference type="Pfam" id="PF02826"/>
    </source>
</evidence>
<dbReference type="KEGG" id="ipa:Isop_2965"/>
<dbReference type="SUPFAM" id="SSF52283">
    <property type="entry name" value="Formate/glycerate dehydrogenase catalytic domain-like"/>
    <property type="match status" value="1"/>
</dbReference>
<evidence type="ECO:0000256" key="4">
    <source>
        <dbReference type="RuleBase" id="RU003719"/>
    </source>
</evidence>
<evidence type="ECO:0000259" key="5">
    <source>
        <dbReference type="Pfam" id="PF00389"/>
    </source>
</evidence>
<evidence type="ECO:0000313" key="8">
    <source>
        <dbReference type="Proteomes" id="UP000008631"/>
    </source>
</evidence>
<dbReference type="InterPro" id="IPR006139">
    <property type="entry name" value="D-isomer_2_OHA_DH_cat_dom"/>
</dbReference>
<reference key="1">
    <citation type="submission" date="2010-11" db="EMBL/GenBank/DDBJ databases">
        <title>The complete sequence of chromosome of Isophaera pallida ATCC 43644.</title>
        <authorList>
            <consortium name="US DOE Joint Genome Institute (JGI-PGF)"/>
            <person name="Lucas S."/>
            <person name="Copeland A."/>
            <person name="Lapidus A."/>
            <person name="Bruce D."/>
            <person name="Goodwin L."/>
            <person name="Pitluck S."/>
            <person name="Kyrpides N."/>
            <person name="Mavromatis K."/>
            <person name="Pagani I."/>
            <person name="Ivanova N."/>
            <person name="Saunders E."/>
            <person name="Brettin T."/>
            <person name="Detter J.C."/>
            <person name="Han C."/>
            <person name="Tapia R."/>
            <person name="Land M."/>
            <person name="Hauser L."/>
            <person name="Markowitz V."/>
            <person name="Cheng J.-F."/>
            <person name="Hugenholtz P."/>
            <person name="Woyke T."/>
            <person name="Wu D."/>
            <person name="Eisen J.A."/>
        </authorList>
    </citation>
    <scope>NUCLEOTIDE SEQUENCE</scope>
    <source>
        <strain>ATCC 43644</strain>
    </source>
</reference>
<gene>
    <name evidence="7" type="ordered locus">Isop_2965</name>
</gene>
<dbReference type="SUPFAM" id="SSF51735">
    <property type="entry name" value="NAD(P)-binding Rossmann-fold domains"/>
    <property type="match status" value="1"/>
</dbReference>
<dbReference type="STRING" id="575540.Isop_2965"/>
<keyword evidence="8" id="KW-1185">Reference proteome</keyword>
<dbReference type="PANTHER" id="PTHR43026:SF1">
    <property type="entry name" value="2-HYDROXYACID DEHYDROGENASE HOMOLOG 1-RELATED"/>
    <property type="match status" value="1"/>
</dbReference>
<dbReference type="PROSITE" id="PS00670">
    <property type="entry name" value="D_2_HYDROXYACID_DH_2"/>
    <property type="match status" value="1"/>
</dbReference>
<evidence type="ECO:0000313" key="7">
    <source>
        <dbReference type="EMBL" id="ADV63530.1"/>
    </source>
</evidence>
<dbReference type="Proteomes" id="UP000008631">
    <property type="component" value="Chromosome"/>
</dbReference>
<organism evidence="7 8">
    <name type="scientific">Isosphaera pallida (strain ATCC 43644 / DSM 9630 / IS1B)</name>
    <dbReference type="NCBI Taxonomy" id="575540"/>
    <lineage>
        <taxon>Bacteria</taxon>
        <taxon>Pseudomonadati</taxon>
        <taxon>Planctomycetota</taxon>
        <taxon>Planctomycetia</taxon>
        <taxon>Isosphaerales</taxon>
        <taxon>Isosphaeraceae</taxon>
        <taxon>Isosphaera</taxon>
    </lineage>
</organism>
<dbReference type="InterPro" id="IPR058205">
    <property type="entry name" value="D-LDH-like"/>
</dbReference>
<protein>
    <submittedName>
        <fullName evidence="7">D-isomer specific 2-hydroxyacid dehydrogenase NAD-binding protein</fullName>
    </submittedName>
</protein>
<dbReference type="PROSITE" id="PS00671">
    <property type="entry name" value="D_2_HYDROXYACID_DH_3"/>
    <property type="match status" value="1"/>
</dbReference>
<evidence type="ECO:0000256" key="1">
    <source>
        <dbReference type="ARBA" id="ARBA00005854"/>
    </source>
</evidence>
<dbReference type="Pfam" id="PF00389">
    <property type="entry name" value="2-Hacid_dh"/>
    <property type="match status" value="1"/>
</dbReference>
<dbReference type="InParanoid" id="E8R2A0"/>
<dbReference type="AlphaFoldDB" id="E8R2A0"/>
<dbReference type="Gene3D" id="3.40.50.720">
    <property type="entry name" value="NAD(P)-binding Rossmann-like Domain"/>
    <property type="match status" value="2"/>
</dbReference>
<dbReference type="PANTHER" id="PTHR43026">
    <property type="entry name" value="2-HYDROXYACID DEHYDROGENASE HOMOLOG 1-RELATED"/>
    <property type="match status" value="1"/>
</dbReference>
<dbReference type="OrthoDB" id="277029at2"/>
<dbReference type="GO" id="GO:0008720">
    <property type="term" value="F:D-lactate dehydrogenase (NAD+) activity"/>
    <property type="evidence" value="ECO:0007669"/>
    <property type="project" value="TreeGrafter"/>
</dbReference>